<dbReference type="EC" id="3.1.3.48" evidence="3"/>
<keyword evidence="8" id="KW-0904">Protein phosphatase</keyword>
<dbReference type="InterPro" id="IPR007110">
    <property type="entry name" value="Ig-like_dom"/>
</dbReference>
<evidence type="ECO:0000259" key="16">
    <source>
        <dbReference type="PROSITE" id="PS50835"/>
    </source>
</evidence>
<feature type="domain" description="Ig-like" evidence="16">
    <location>
        <begin position="10"/>
        <end position="91"/>
    </location>
</feature>
<keyword evidence="13" id="KW-0325">Glycoprotein</keyword>
<keyword evidence="11" id="KW-1015">Disulfide bond</keyword>
<keyword evidence="18" id="KW-1185">Reference proteome</keyword>
<evidence type="ECO:0000256" key="3">
    <source>
        <dbReference type="ARBA" id="ARBA00013064"/>
    </source>
</evidence>
<accession>A0A5B7FEF5</accession>
<evidence type="ECO:0000256" key="9">
    <source>
        <dbReference type="ARBA" id="ARBA00022989"/>
    </source>
</evidence>
<gene>
    <name evidence="17" type="primary">Lar_2</name>
    <name evidence="17" type="ORF">E2C01_037111</name>
</gene>
<dbReference type="PANTHER" id="PTHR45080:SF8">
    <property type="entry name" value="IG-LIKE DOMAIN-CONTAINING PROTEIN"/>
    <property type="match status" value="1"/>
</dbReference>
<dbReference type="EMBL" id="VSRR010005843">
    <property type="protein sequence ID" value="MPC43463.1"/>
    <property type="molecule type" value="Genomic_DNA"/>
</dbReference>
<keyword evidence="7" id="KW-0378">Hydrolase</keyword>
<dbReference type="SMART" id="SM00409">
    <property type="entry name" value="IG"/>
    <property type="match status" value="1"/>
</dbReference>
<dbReference type="GO" id="GO:0007156">
    <property type="term" value="P:homophilic cell adhesion via plasma membrane adhesion molecules"/>
    <property type="evidence" value="ECO:0007669"/>
    <property type="project" value="TreeGrafter"/>
</dbReference>
<dbReference type="Proteomes" id="UP000324222">
    <property type="component" value="Unassembled WGS sequence"/>
</dbReference>
<keyword evidence="14" id="KW-0393">Immunoglobulin domain</keyword>
<comment type="subcellular location">
    <subcellularLocation>
        <location evidence="1">Membrane</location>
        <topology evidence="1">Single-pass membrane protein</topology>
    </subcellularLocation>
</comment>
<sequence length="103" mass="11490">MQLAVRRVPPRFSMAPESVYEVMPGASLSITCVAVGSPMPYVQWKKDMTVEMTENLITKNVLQLDNIQESANYTCQAQSTLGLVTKDVSVKVQDDWWTPIVAL</sequence>
<keyword evidence="9" id="KW-1133">Transmembrane helix</keyword>
<evidence type="ECO:0000256" key="5">
    <source>
        <dbReference type="ARBA" id="ARBA00022729"/>
    </source>
</evidence>
<keyword evidence="6" id="KW-0677">Repeat</keyword>
<evidence type="ECO:0000256" key="7">
    <source>
        <dbReference type="ARBA" id="ARBA00022801"/>
    </source>
</evidence>
<keyword evidence="10" id="KW-0472">Membrane</keyword>
<dbReference type="Gene3D" id="2.60.40.10">
    <property type="entry name" value="Immunoglobulins"/>
    <property type="match status" value="1"/>
</dbReference>
<dbReference type="GO" id="GO:0004725">
    <property type="term" value="F:protein tyrosine phosphatase activity"/>
    <property type="evidence" value="ECO:0007669"/>
    <property type="project" value="UniProtKB-EC"/>
</dbReference>
<keyword evidence="5" id="KW-0732">Signal</keyword>
<evidence type="ECO:0000256" key="14">
    <source>
        <dbReference type="ARBA" id="ARBA00023319"/>
    </source>
</evidence>
<dbReference type="GO" id="GO:0005886">
    <property type="term" value="C:plasma membrane"/>
    <property type="evidence" value="ECO:0007669"/>
    <property type="project" value="TreeGrafter"/>
</dbReference>
<dbReference type="PANTHER" id="PTHR45080">
    <property type="entry name" value="CONTACTIN 5"/>
    <property type="match status" value="1"/>
</dbReference>
<dbReference type="InterPro" id="IPR050958">
    <property type="entry name" value="Cell_Adh-Cytoskel_Orgn"/>
</dbReference>
<evidence type="ECO:0000256" key="11">
    <source>
        <dbReference type="ARBA" id="ARBA00023157"/>
    </source>
</evidence>
<evidence type="ECO:0000313" key="18">
    <source>
        <dbReference type="Proteomes" id="UP000324222"/>
    </source>
</evidence>
<organism evidence="17 18">
    <name type="scientific">Portunus trituberculatus</name>
    <name type="common">Swimming crab</name>
    <name type="synonym">Neptunus trituberculatus</name>
    <dbReference type="NCBI Taxonomy" id="210409"/>
    <lineage>
        <taxon>Eukaryota</taxon>
        <taxon>Metazoa</taxon>
        <taxon>Ecdysozoa</taxon>
        <taxon>Arthropoda</taxon>
        <taxon>Crustacea</taxon>
        <taxon>Multicrustacea</taxon>
        <taxon>Malacostraca</taxon>
        <taxon>Eumalacostraca</taxon>
        <taxon>Eucarida</taxon>
        <taxon>Decapoda</taxon>
        <taxon>Pleocyemata</taxon>
        <taxon>Brachyura</taxon>
        <taxon>Eubrachyura</taxon>
        <taxon>Portunoidea</taxon>
        <taxon>Portunidae</taxon>
        <taxon>Portuninae</taxon>
        <taxon>Portunus</taxon>
    </lineage>
</organism>
<evidence type="ECO:0000256" key="8">
    <source>
        <dbReference type="ARBA" id="ARBA00022912"/>
    </source>
</evidence>
<evidence type="ECO:0000256" key="6">
    <source>
        <dbReference type="ARBA" id="ARBA00022737"/>
    </source>
</evidence>
<evidence type="ECO:0000256" key="12">
    <source>
        <dbReference type="ARBA" id="ARBA00023170"/>
    </source>
</evidence>
<name>A0A5B7FEF5_PORTR</name>
<keyword evidence="4" id="KW-0812">Transmembrane</keyword>
<dbReference type="OrthoDB" id="10253954at2759"/>
<protein>
    <recommendedName>
        <fullName evidence="3">protein-tyrosine-phosphatase</fullName>
        <ecNumber evidence="3">3.1.3.48</ecNumber>
    </recommendedName>
</protein>
<evidence type="ECO:0000256" key="1">
    <source>
        <dbReference type="ARBA" id="ARBA00004167"/>
    </source>
</evidence>
<dbReference type="InterPro" id="IPR003598">
    <property type="entry name" value="Ig_sub2"/>
</dbReference>
<dbReference type="PROSITE" id="PS50835">
    <property type="entry name" value="IG_LIKE"/>
    <property type="match status" value="1"/>
</dbReference>
<dbReference type="FunFam" id="2.60.40.10:FF:000010">
    <property type="entry name" value="receptor-type tyrosine-protein phosphatase delta isoform X1"/>
    <property type="match status" value="1"/>
</dbReference>
<evidence type="ECO:0000256" key="15">
    <source>
        <dbReference type="ARBA" id="ARBA00051722"/>
    </source>
</evidence>
<proteinExistence type="inferred from homology"/>
<comment type="caution">
    <text evidence="17">The sequence shown here is derived from an EMBL/GenBank/DDBJ whole genome shotgun (WGS) entry which is preliminary data.</text>
</comment>
<dbReference type="SMART" id="SM00408">
    <property type="entry name" value="IGc2"/>
    <property type="match status" value="1"/>
</dbReference>
<evidence type="ECO:0000256" key="13">
    <source>
        <dbReference type="ARBA" id="ARBA00023180"/>
    </source>
</evidence>
<dbReference type="InterPro" id="IPR036179">
    <property type="entry name" value="Ig-like_dom_sf"/>
</dbReference>
<dbReference type="Pfam" id="PF13927">
    <property type="entry name" value="Ig_3"/>
    <property type="match status" value="1"/>
</dbReference>
<dbReference type="InterPro" id="IPR003599">
    <property type="entry name" value="Ig_sub"/>
</dbReference>
<evidence type="ECO:0000313" key="17">
    <source>
        <dbReference type="EMBL" id="MPC43463.1"/>
    </source>
</evidence>
<reference evidence="17 18" key="1">
    <citation type="submission" date="2019-05" db="EMBL/GenBank/DDBJ databases">
        <title>Another draft genome of Portunus trituberculatus and its Hox gene families provides insights of decapod evolution.</title>
        <authorList>
            <person name="Jeong J.-H."/>
            <person name="Song I."/>
            <person name="Kim S."/>
            <person name="Choi T."/>
            <person name="Kim D."/>
            <person name="Ryu S."/>
            <person name="Kim W."/>
        </authorList>
    </citation>
    <scope>NUCLEOTIDE SEQUENCE [LARGE SCALE GENOMIC DNA]</scope>
    <source>
        <tissue evidence="17">Muscle</tissue>
    </source>
</reference>
<comment type="catalytic activity">
    <reaction evidence="15">
        <text>O-phospho-L-tyrosyl-[protein] + H2O = L-tyrosyl-[protein] + phosphate</text>
        <dbReference type="Rhea" id="RHEA:10684"/>
        <dbReference type="Rhea" id="RHEA-COMP:10136"/>
        <dbReference type="Rhea" id="RHEA-COMP:20101"/>
        <dbReference type="ChEBI" id="CHEBI:15377"/>
        <dbReference type="ChEBI" id="CHEBI:43474"/>
        <dbReference type="ChEBI" id="CHEBI:46858"/>
        <dbReference type="ChEBI" id="CHEBI:61978"/>
        <dbReference type="EC" id="3.1.3.48"/>
    </reaction>
</comment>
<comment type="similarity">
    <text evidence="2">Belongs to the protein-tyrosine phosphatase family. Receptor class 2A subfamily.</text>
</comment>
<keyword evidence="12" id="KW-0675">Receptor</keyword>
<evidence type="ECO:0000256" key="10">
    <source>
        <dbReference type="ARBA" id="ARBA00023136"/>
    </source>
</evidence>
<evidence type="ECO:0000256" key="4">
    <source>
        <dbReference type="ARBA" id="ARBA00022692"/>
    </source>
</evidence>
<dbReference type="InterPro" id="IPR013783">
    <property type="entry name" value="Ig-like_fold"/>
</dbReference>
<dbReference type="SUPFAM" id="SSF48726">
    <property type="entry name" value="Immunoglobulin"/>
    <property type="match status" value="1"/>
</dbReference>
<evidence type="ECO:0000256" key="2">
    <source>
        <dbReference type="ARBA" id="ARBA00010504"/>
    </source>
</evidence>
<dbReference type="AlphaFoldDB" id="A0A5B7FEF5"/>